<protein>
    <recommendedName>
        <fullName evidence="3">LytR family transcriptional regulator</fullName>
    </recommendedName>
</protein>
<reference evidence="1 2" key="1">
    <citation type="submission" date="2022-06" db="EMBL/GenBank/DDBJ databases">
        <authorList>
            <person name="So Y."/>
        </authorList>
    </citation>
    <scope>NUCLEOTIDE SEQUENCE [LARGE SCALE GENOMIC DNA]</scope>
    <source>
        <strain evidence="1 2">STR3</strain>
    </source>
</reference>
<keyword evidence="2" id="KW-1185">Reference proteome</keyword>
<evidence type="ECO:0000313" key="1">
    <source>
        <dbReference type="EMBL" id="MCP3423031.1"/>
    </source>
</evidence>
<evidence type="ECO:0008006" key="3">
    <source>
        <dbReference type="Google" id="ProtNLM"/>
    </source>
</evidence>
<accession>A0ABT1KZ25</accession>
<name>A0ABT1KZ25_9ACTN</name>
<proteinExistence type="predicted"/>
<organism evidence="1 2">
    <name type="scientific">Nocardioides pinisoli</name>
    <dbReference type="NCBI Taxonomy" id="2950279"/>
    <lineage>
        <taxon>Bacteria</taxon>
        <taxon>Bacillati</taxon>
        <taxon>Actinomycetota</taxon>
        <taxon>Actinomycetes</taxon>
        <taxon>Propionibacteriales</taxon>
        <taxon>Nocardioidaceae</taxon>
        <taxon>Nocardioides</taxon>
    </lineage>
</organism>
<dbReference type="EMBL" id="JANARS010000006">
    <property type="protein sequence ID" value="MCP3423031.1"/>
    <property type="molecule type" value="Genomic_DNA"/>
</dbReference>
<comment type="caution">
    <text evidence="1">The sequence shown here is derived from an EMBL/GenBank/DDBJ whole genome shotgun (WGS) entry which is preliminary data.</text>
</comment>
<gene>
    <name evidence="1" type="ORF">NCI01_14600</name>
</gene>
<sequence length="238" mass="25326">MARAGSSGRVGRPRLRRLLAVATLLGVLGLAAAVGLNLSLTHRMGRIEGAFDGLGERPPEQPGETILMVGTRPGGDDDVAWLPGDQAVESVMLVEVPADGRSARVVSVPMPYDDRAGLGAGPASAAVAAVESSAGRRVDHVMAIDWRTFARLAADNDVDAAYRYGSDPVAQHDYLRLVLEGTLHAELRKQPLELYRTLRTTASGVSVDDTWSVAELDLLVLHLRDLRSADITFAAAAR</sequence>
<dbReference type="Proteomes" id="UP001204524">
    <property type="component" value="Unassembled WGS sequence"/>
</dbReference>
<dbReference type="RefSeq" id="WP_254182229.1">
    <property type="nucleotide sequence ID" value="NZ_JANARS010000006.1"/>
</dbReference>
<evidence type="ECO:0000313" key="2">
    <source>
        <dbReference type="Proteomes" id="UP001204524"/>
    </source>
</evidence>